<feature type="domain" description="ArsA/GET3 Anion-transporting ATPase-like" evidence="5">
    <location>
        <begin position="7"/>
        <end position="329"/>
    </location>
</feature>
<gene>
    <name evidence="6" type="ORF">AN401_16850</name>
</gene>
<dbReference type="AlphaFoldDB" id="A0A291HT90"/>
<comment type="similarity">
    <text evidence="1">Belongs to the arsA ATPase family.</text>
</comment>
<protein>
    <recommendedName>
        <fullName evidence="3">arsenite-transporting ATPase</fullName>
        <ecNumber evidence="3">7.3.2.7</ecNumber>
    </recommendedName>
</protein>
<dbReference type="GO" id="GO:0005524">
    <property type="term" value="F:ATP binding"/>
    <property type="evidence" value="ECO:0007669"/>
    <property type="project" value="InterPro"/>
</dbReference>
<dbReference type="GO" id="GO:0016887">
    <property type="term" value="F:ATP hydrolysis activity"/>
    <property type="evidence" value="ECO:0007669"/>
    <property type="project" value="InterPro"/>
</dbReference>
<dbReference type="InterPro" id="IPR025723">
    <property type="entry name" value="ArsA/GET3_ATPase-like"/>
</dbReference>
<name>A0A291HT90_9GAMM</name>
<dbReference type="InterPro" id="IPR016300">
    <property type="entry name" value="ATPase_ArsA/GET3"/>
</dbReference>
<evidence type="ECO:0000313" key="6">
    <source>
        <dbReference type="EMBL" id="ATG75322.1"/>
    </source>
</evidence>
<evidence type="ECO:0000259" key="5">
    <source>
        <dbReference type="Pfam" id="PF02374"/>
    </source>
</evidence>
<accession>A0A291HT90</accession>
<dbReference type="EMBL" id="CP012621">
    <property type="protein sequence ID" value="ATG75322.1"/>
    <property type="molecule type" value="Genomic_DNA"/>
</dbReference>
<dbReference type="KEGG" id="zdf:AN401_16850"/>
<dbReference type="InterPro" id="IPR027417">
    <property type="entry name" value="P-loop_NTPase"/>
</dbReference>
<dbReference type="PANTHER" id="PTHR10803:SF3">
    <property type="entry name" value="ATPASE GET3"/>
    <property type="match status" value="1"/>
</dbReference>
<dbReference type="NCBIfam" id="TIGR00345">
    <property type="entry name" value="GET3_arsA_TRC40"/>
    <property type="match status" value="1"/>
</dbReference>
<dbReference type="PANTHER" id="PTHR10803">
    <property type="entry name" value="ARSENICAL PUMP-DRIVING ATPASE ARSENITE-TRANSLOCATING ATPASE"/>
    <property type="match status" value="1"/>
</dbReference>
<proteinExistence type="inferred from homology"/>
<organism evidence="6 7">
    <name type="scientific">Zobellella denitrificans</name>
    <dbReference type="NCBI Taxonomy" id="347534"/>
    <lineage>
        <taxon>Bacteria</taxon>
        <taxon>Pseudomonadati</taxon>
        <taxon>Pseudomonadota</taxon>
        <taxon>Gammaproteobacteria</taxon>
        <taxon>Aeromonadales</taxon>
        <taxon>Aeromonadaceae</taxon>
        <taxon>Zobellella</taxon>
    </lineage>
</organism>
<sequence length="334" mass="36848">MPLTDKRVLLVGGKGGVGKTTVSSALALLAASRGKRCLLVSTDPAHSLADAFGREIGDNITRLAPNLDGLELDPDREVEQHLQKVLTQLKRFTRPEMYGEVERQIRLTRQSPGAQEAALLERIARVIEEGMQSHDLIVFDTAPTGHTLRLLSLPEAMAAWTQGLLRSNKRSEKLGEVLGHLTPKAGRDIDNPFEDPREHETAGLDDRSKAITETLLARQRLFQRTRRVLTDAEQSALLFVLTPEKLPILETGRAVAALKAEKLPLAGLVVNRILPDDADGDFLARRRELEQTHLAEIARLFADLPRYPLYLQPTDIQGLAGLGEMAARLERAGL</sequence>
<dbReference type="CDD" id="cd02035">
    <property type="entry name" value="ArsA"/>
    <property type="match status" value="1"/>
</dbReference>
<dbReference type="GO" id="GO:0015446">
    <property type="term" value="F:ATPase-coupled arsenite transmembrane transporter activity"/>
    <property type="evidence" value="ECO:0007669"/>
    <property type="project" value="UniProtKB-EC"/>
</dbReference>
<feature type="region of interest" description="Disordered" evidence="4">
    <location>
        <begin position="185"/>
        <end position="204"/>
    </location>
</feature>
<comment type="catalytic activity">
    <reaction evidence="2">
        <text>arsenite(in) + ATP + H2O = arsenite(out) + ADP + phosphate + H(+)</text>
        <dbReference type="Rhea" id="RHEA:11348"/>
        <dbReference type="ChEBI" id="CHEBI:15377"/>
        <dbReference type="ChEBI" id="CHEBI:15378"/>
        <dbReference type="ChEBI" id="CHEBI:29242"/>
        <dbReference type="ChEBI" id="CHEBI:30616"/>
        <dbReference type="ChEBI" id="CHEBI:43474"/>
        <dbReference type="ChEBI" id="CHEBI:456216"/>
        <dbReference type="EC" id="7.3.2.7"/>
    </reaction>
</comment>
<reference evidence="7" key="1">
    <citation type="submission" date="2015-09" db="EMBL/GenBank/DDBJ databases">
        <authorList>
            <person name="Shao Z."/>
            <person name="Wang L."/>
        </authorList>
    </citation>
    <scope>NUCLEOTIDE SEQUENCE [LARGE SCALE GENOMIC DNA]</scope>
    <source>
        <strain evidence="7">F13-1</strain>
    </source>
</reference>
<dbReference type="RefSeq" id="WP_096780000.1">
    <property type="nucleotide sequence ID" value="NZ_CP012621.1"/>
</dbReference>
<evidence type="ECO:0000256" key="2">
    <source>
        <dbReference type="ARBA" id="ARBA00052296"/>
    </source>
</evidence>
<dbReference type="Gene3D" id="3.40.50.300">
    <property type="entry name" value="P-loop containing nucleotide triphosphate hydrolases"/>
    <property type="match status" value="1"/>
</dbReference>
<dbReference type="EC" id="7.3.2.7" evidence="3"/>
<dbReference type="Proteomes" id="UP000217763">
    <property type="component" value="Chromosome"/>
</dbReference>
<evidence type="ECO:0000313" key="7">
    <source>
        <dbReference type="Proteomes" id="UP000217763"/>
    </source>
</evidence>
<evidence type="ECO:0000256" key="4">
    <source>
        <dbReference type="SAM" id="MobiDB-lite"/>
    </source>
</evidence>
<keyword evidence="7" id="KW-1185">Reference proteome</keyword>
<dbReference type="Pfam" id="PF02374">
    <property type="entry name" value="ArsA_ATPase"/>
    <property type="match status" value="1"/>
</dbReference>
<dbReference type="SUPFAM" id="SSF52540">
    <property type="entry name" value="P-loop containing nucleoside triphosphate hydrolases"/>
    <property type="match status" value="1"/>
</dbReference>
<evidence type="ECO:0000256" key="1">
    <source>
        <dbReference type="ARBA" id="ARBA00011040"/>
    </source>
</evidence>
<evidence type="ECO:0000256" key="3">
    <source>
        <dbReference type="ARBA" id="ARBA00066752"/>
    </source>
</evidence>